<dbReference type="AlphaFoldDB" id="A0A6J4VAP9"/>
<accession>A0A6J4VAP9</accession>
<reference evidence="2" key="1">
    <citation type="submission" date="2020-02" db="EMBL/GenBank/DDBJ databases">
        <authorList>
            <person name="Meier V. D."/>
        </authorList>
    </citation>
    <scope>NUCLEOTIDE SEQUENCE</scope>
    <source>
        <strain evidence="2">AVDCRST_MAG88</strain>
    </source>
</reference>
<proteinExistence type="predicted"/>
<sequence length="44" mass="4750">GRRPGPDREQTPHARRPSPVALHPLLASELRPPQPVGSPGIPRV</sequence>
<feature type="compositionally biased region" description="Basic and acidic residues" evidence="1">
    <location>
        <begin position="1"/>
        <end position="12"/>
    </location>
</feature>
<evidence type="ECO:0000256" key="1">
    <source>
        <dbReference type="SAM" id="MobiDB-lite"/>
    </source>
</evidence>
<evidence type="ECO:0000313" key="2">
    <source>
        <dbReference type="EMBL" id="CAA9573183.1"/>
    </source>
</evidence>
<protein>
    <submittedName>
        <fullName evidence="2">Uncharacterized protein</fullName>
    </submittedName>
</protein>
<name>A0A6J4VAP9_9BACT</name>
<feature type="non-terminal residue" evidence="2">
    <location>
        <position position="1"/>
    </location>
</feature>
<organism evidence="2">
    <name type="scientific">uncultured Thermomicrobiales bacterium</name>
    <dbReference type="NCBI Taxonomy" id="1645740"/>
    <lineage>
        <taxon>Bacteria</taxon>
        <taxon>Pseudomonadati</taxon>
        <taxon>Thermomicrobiota</taxon>
        <taxon>Thermomicrobia</taxon>
        <taxon>Thermomicrobiales</taxon>
        <taxon>environmental samples</taxon>
    </lineage>
</organism>
<dbReference type="EMBL" id="CADCWM010000631">
    <property type="protein sequence ID" value="CAA9573183.1"/>
    <property type="molecule type" value="Genomic_DNA"/>
</dbReference>
<gene>
    <name evidence="2" type="ORF">AVDCRST_MAG88-2545</name>
</gene>
<feature type="non-terminal residue" evidence="2">
    <location>
        <position position="44"/>
    </location>
</feature>
<feature type="region of interest" description="Disordered" evidence="1">
    <location>
        <begin position="1"/>
        <end position="44"/>
    </location>
</feature>